<dbReference type="OrthoDB" id="7651547at2"/>
<proteinExistence type="predicted"/>
<feature type="region of interest" description="Disordered" evidence="1">
    <location>
        <begin position="69"/>
        <end position="115"/>
    </location>
</feature>
<sequence>MQWQTVEQNWPAFFEAIEQRWPEVESSELMDIDGDKARFAQYLSEKRELTSSEAREEIDEWLEGAVPSDVRMDDHMDNTNIRQSARHIPTGEDVYSDDREFGDDNQPDAPIQRSN</sequence>
<dbReference type="Proteomes" id="UP000285908">
    <property type="component" value="Unassembled WGS sequence"/>
</dbReference>
<evidence type="ECO:0000256" key="1">
    <source>
        <dbReference type="SAM" id="MobiDB-lite"/>
    </source>
</evidence>
<name>A0A438ALT3_9RHOB</name>
<reference evidence="2 3" key="1">
    <citation type="submission" date="2018-11" db="EMBL/GenBank/DDBJ databases">
        <title>Mesobaculum littorinae gen. nov., sp. nov., isolated from Littorina scabra that represents a novel genus of the order Rhodobacteraceae.</title>
        <authorList>
            <person name="Li F."/>
        </authorList>
    </citation>
    <scope>NUCLEOTIDE SEQUENCE [LARGE SCALE GENOMIC DNA]</scope>
    <source>
        <strain evidence="2 3">M0103</strain>
    </source>
</reference>
<comment type="caution">
    <text evidence="2">The sequence shown here is derived from an EMBL/GenBank/DDBJ whole genome shotgun (WGS) entry which is preliminary data.</text>
</comment>
<dbReference type="AlphaFoldDB" id="A0A438ALT3"/>
<dbReference type="EMBL" id="RQXX01000001">
    <property type="protein sequence ID" value="RVV99632.1"/>
    <property type="molecule type" value="Genomic_DNA"/>
</dbReference>
<dbReference type="RefSeq" id="WP_127905075.1">
    <property type="nucleotide sequence ID" value="NZ_RQXX01000001.1"/>
</dbReference>
<accession>A0A438ALT3</accession>
<evidence type="ECO:0000313" key="3">
    <source>
        <dbReference type="Proteomes" id="UP000285908"/>
    </source>
</evidence>
<evidence type="ECO:0000313" key="2">
    <source>
        <dbReference type="EMBL" id="RVV99632.1"/>
    </source>
</evidence>
<dbReference type="Gene3D" id="1.10.1470.10">
    <property type="entry name" value="YjbJ"/>
    <property type="match status" value="1"/>
</dbReference>
<keyword evidence="3" id="KW-1185">Reference proteome</keyword>
<organism evidence="2 3">
    <name type="scientific">Mesobaculum littorinae</name>
    <dbReference type="NCBI Taxonomy" id="2486419"/>
    <lineage>
        <taxon>Bacteria</taxon>
        <taxon>Pseudomonadati</taxon>
        <taxon>Pseudomonadota</taxon>
        <taxon>Alphaproteobacteria</taxon>
        <taxon>Rhodobacterales</taxon>
        <taxon>Roseobacteraceae</taxon>
        <taxon>Mesobaculum</taxon>
    </lineage>
</organism>
<gene>
    <name evidence="2" type="ORF">EKE94_02825</name>
</gene>
<dbReference type="InterPro" id="IPR036629">
    <property type="entry name" value="YjbJ_sf"/>
</dbReference>
<protein>
    <submittedName>
        <fullName evidence="2">Uncharacterized protein</fullName>
    </submittedName>
</protein>